<sequence length="241" mass="25490">MGATHDAGGRMKTLGILGGMSWESTQHLYALINRGVAARLGGLHSAQLVLHSVDFAPIAAMQVAGEWAAAAAQLGAAGAGLKRAGAEALLIATNTMHLVATEVERAAGLPVLHIVDATAEALRAAGVRRAGLLATRFTMEQGFYRERMWERFGVEVITPDEAGRTEVHRLIYEELCRGCFEPASREALRGQIAALADRGAQAAILGCTELGLLLPRTSPAALPLFDSTELQARAAVDWMLG</sequence>
<protein>
    <submittedName>
        <fullName evidence="3">Aspartate racemase</fullName>
        <ecNumber evidence="3">5.1.1.13</ecNumber>
    </submittedName>
</protein>
<evidence type="ECO:0000256" key="2">
    <source>
        <dbReference type="ARBA" id="ARBA00023235"/>
    </source>
</evidence>
<keyword evidence="2 3" id="KW-0413">Isomerase</keyword>
<dbReference type="InterPro" id="IPR004380">
    <property type="entry name" value="Asp_race"/>
</dbReference>
<dbReference type="SUPFAM" id="SSF53681">
    <property type="entry name" value="Aspartate/glutamate racemase"/>
    <property type="match status" value="2"/>
</dbReference>
<name>A0ABU1Z8I7_9BURK</name>
<dbReference type="NCBIfam" id="TIGR00035">
    <property type="entry name" value="asp_race"/>
    <property type="match status" value="1"/>
</dbReference>
<dbReference type="EC" id="5.1.1.13" evidence="3"/>
<dbReference type="EMBL" id="JAVDXQ010000003">
    <property type="protein sequence ID" value="MDR7296927.1"/>
    <property type="molecule type" value="Genomic_DNA"/>
</dbReference>
<dbReference type="PANTHER" id="PTHR21198:SF7">
    <property type="entry name" value="ASPARTATE-GLUTAMATE RACEMASE FAMILY"/>
    <property type="match status" value="1"/>
</dbReference>
<keyword evidence="4" id="KW-1185">Reference proteome</keyword>
<dbReference type="GO" id="GO:0047689">
    <property type="term" value="F:aspartate racemase activity"/>
    <property type="evidence" value="ECO:0007669"/>
    <property type="project" value="UniProtKB-EC"/>
</dbReference>
<proteinExistence type="inferred from homology"/>
<organism evidence="3 4">
    <name type="scientific">Pelomonas aquatica</name>
    <dbReference type="NCBI Taxonomy" id="431058"/>
    <lineage>
        <taxon>Bacteria</taxon>
        <taxon>Pseudomonadati</taxon>
        <taxon>Pseudomonadota</taxon>
        <taxon>Betaproteobacteria</taxon>
        <taxon>Burkholderiales</taxon>
        <taxon>Sphaerotilaceae</taxon>
        <taxon>Roseateles</taxon>
    </lineage>
</organism>
<dbReference type="Proteomes" id="UP001180536">
    <property type="component" value="Unassembled WGS sequence"/>
</dbReference>
<dbReference type="Gene3D" id="3.40.50.1860">
    <property type="match status" value="2"/>
</dbReference>
<comment type="similarity">
    <text evidence="1">Belongs to the aspartate/glutamate racemases family.</text>
</comment>
<evidence type="ECO:0000313" key="3">
    <source>
        <dbReference type="EMBL" id="MDR7296927.1"/>
    </source>
</evidence>
<evidence type="ECO:0000256" key="1">
    <source>
        <dbReference type="ARBA" id="ARBA00007847"/>
    </source>
</evidence>
<accession>A0ABU1Z8I7</accession>
<dbReference type="InterPro" id="IPR001920">
    <property type="entry name" value="Asp/Glu_race"/>
</dbReference>
<gene>
    <name evidence="3" type="ORF">J2X16_002274</name>
</gene>
<dbReference type="InterPro" id="IPR015942">
    <property type="entry name" value="Asp/Glu/hydantoin_racemase"/>
</dbReference>
<reference evidence="3 4" key="1">
    <citation type="submission" date="2023-07" db="EMBL/GenBank/DDBJ databases">
        <title>Sorghum-associated microbial communities from plants grown in Nebraska, USA.</title>
        <authorList>
            <person name="Schachtman D."/>
        </authorList>
    </citation>
    <scope>NUCLEOTIDE SEQUENCE [LARGE SCALE GENOMIC DNA]</scope>
    <source>
        <strain evidence="3 4">BE310</strain>
    </source>
</reference>
<dbReference type="RefSeq" id="WP_310344561.1">
    <property type="nucleotide sequence ID" value="NZ_JAVDXQ010000003.1"/>
</dbReference>
<evidence type="ECO:0000313" key="4">
    <source>
        <dbReference type="Proteomes" id="UP001180536"/>
    </source>
</evidence>
<dbReference type="Pfam" id="PF01177">
    <property type="entry name" value="Asp_Glu_race"/>
    <property type="match status" value="1"/>
</dbReference>
<dbReference type="PANTHER" id="PTHR21198">
    <property type="entry name" value="GLUTAMATE RACEMASE"/>
    <property type="match status" value="1"/>
</dbReference>
<comment type="caution">
    <text evidence="3">The sequence shown here is derived from an EMBL/GenBank/DDBJ whole genome shotgun (WGS) entry which is preliminary data.</text>
</comment>